<accession>A0AAE3HJ73</accession>
<name>A0AAE3HJ73_9GAMM</name>
<protein>
    <submittedName>
        <fullName evidence="10">Small-conductance mechanosensitive channel</fullName>
    </submittedName>
</protein>
<feature type="domain" description="Mechanosensitive ion channel MscS" evidence="8">
    <location>
        <begin position="103"/>
        <end position="169"/>
    </location>
</feature>
<keyword evidence="11" id="KW-1185">Reference proteome</keyword>
<dbReference type="InterPro" id="IPR052702">
    <property type="entry name" value="MscS-like_channel"/>
</dbReference>
<evidence type="ECO:0000259" key="8">
    <source>
        <dbReference type="Pfam" id="PF00924"/>
    </source>
</evidence>
<dbReference type="Pfam" id="PF00924">
    <property type="entry name" value="MS_channel_2nd"/>
    <property type="match status" value="1"/>
</dbReference>
<dbReference type="InterPro" id="IPR006685">
    <property type="entry name" value="MscS_channel_2nd"/>
</dbReference>
<feature type="transmembrane region" description="Helical" evidence="7">
    <location>
        <begin position="20"/>
        <end position="38"/>
    </location>
</feature>
<evidence type="ECO:0000256" key="5">
    <source>
        <dbReference type="ARBA" id="ARBA00022989"/>
    </source>
</evidence>
<feature type="domain" description="Mechanosensitive ion channel MscS C-terminal" evidence="9">
    <location>
        <begin position="178"/>
        <end position="260"/>
    </location>
</feature>
<dbReference type="Gene3D" id="1.10.287.1260">
    <property type="match status" value="1"/>
</dbReference>
<organism evidence="10 11">
    <name type="scientific">Methylohalomonas lacus</name>
    <dbReference type="NCBI Taxonomy" id="398773"/>
    <lineage>
        <taxon>Bacteria</taxon>
        <taxon>Pseudomonadati</taxon>
        <taxon>Pseudomonadota</taxon>
        <taxon>Gammaproteobacteria</taxon>
        <taxon>Methylohalomonadales</taxon>
        <taxon>Methylohalomonadaceae</taxon>
        <taxon>Methylohalomonas</taxon>
    </lineage>
</organism>
<evidence type="ECO:0000256" key="6">
    <source>
        <dbReference type="ARBA" id="ARBA00023136"/>
    </source>
</evidence>
<proteinExistence type="inferred from homology"/>
<evidence type="ECO:0000256" key="7">
    <source>
        <dbReference type="SAM" id="Phobius"/>
    </source>
</evidence>
<evidence type="ECO:0000256" key="2">
    <source>
        <dbReference type="ARBA" id="ARBA00008017"/>
    </source>
</evidence>
<evidence type="ECO:0000256" key="1">
    <source>
        <dbReference type="ARBA" id="ARBA00004651"/>
    </source>
</evidence>
<dbReference type="GO" id="GO:0005886">
    <property type="term" value="C:plasma membrane"/>
    <property type="evidence" value="ECO:0007669"/>
    <property type="project" value="UniProtKB-SubCell"/>
</dbReference>
<dbReference type="RefSeq" id="WP_259054436.1">
    <property type="nucleotide sequence ID" value="NZ_JANUCT010000005.1"/>
</dbReference>
<feature type="transmembrane region" description="Helical" evidence="7">
    <location>
        <begin position="85"/>
        <end position="105"/>
    </location>
</feature>
<sequence length="283" mass="31060">MEFLDTTLIDTGTASLTVGQMLLALSAVIAGFVVARVVERLVVGRLRGSAMGPDVLQLVRRLLFYGLMTMVVLGALAILGIPLTAFAFVSGAIAIGVGFGAKNIFNNFISGWILMGERPIRIGDFIEFEHVNGRVEAINNRSTRIRRVDGVHMLVPNSTLLESTVINWTLVDRRFRTTVRVGVAYGSPVRVVHDLLLKACEEHPEVLSDPAPMAYFEDFGDNALVFDVYFWLEAGSEGGARGVRSDIRFAIEEAFGEHGIVVAFPQRDIHVDGTLMLDRRSPE</sequence>
<dbReference type="Gene3D" id="3.30.70.100">
    <property type="match status" value="1"/>
</dbReference>
<evidence type="ECO:0000259" key="9">
    <source>
        <dbReference type="Pfam" id="PF21082"/>
    </source>
</evidence>
<dbReference type="Gene3D" id="2.30.30.60">
    <property type="match status" value="1"/>
</dbReference>
<dbReference type="SUPFAM" id="SSF82861">
    <property type="entry name" value="Mechanosensitive channel protein MscS (YggB), transmembrane region"/>
    <property type="match status" value="1"/>
</dbReference>
<dbReference type="AlphaFoldDB" id="A0AAE3HJ73"/>
<comment type="similarity">
    <text evidence="2">Belongs to the MscS (TC 1.A.23) family.</text>
</comment>
<evidence type="ECO:0000313" key="10">
    <source>
        <dbReference type="EMBL" id="MCS3902840.1"/>
    </source>
</evidence>
<evidence type="ECO:0000256" key="3">
    <source>
        <dbReference type="ARBA" id="ARBA00022475"/>
    </source>
</evidence>
<dbReference type="SUPFAM" id="SSF82689">
    <property type="entry name" value="Mechanosensitive channel protein MscS (YggB), C-terminal domain"/>
    <property type="match status" value="1"/>
</dbReference>
<evidence type="ECO:0000313" key="11">
    <source>
        <dbReference type="Proteomes" id="UP001204445"/>
    </source>
</evidence>
<keyword evidence="6 7" id="KW-0472">Membrane</keyword>
<dbReference type="InterPro" id="IPR023408">
    <property type="entry name" value="MscS_beta-dom_sf"/>
</dbReference>
<keyword evidence="5 7" id="KW-1133">Transmembrane helix</keyword>
<comment type="caution">
    <text evidence="10">The sequence shown here is derived from an EMBL/GenBank/DDBJ whole genome shotgun (WGS) entry which is preliminary data.</text>
</comment>
<keyword evidence="3" id="KW-1003">Cell membrane</keyword>
<gene>
    <name evidence="10" type="ORF">J2T55_000848</name>
</gene>
<dbReference type="PANTHER" id="PTHR30347">
    <property type="entry name" value="POTASSIUM CHANNEL RELATED"/>
    <property type="match status" value="1"/>
</dbReference>
<comment type="subcellular location">
    <subcellularLocation>
        <location evidence="1">Cell membrane</location>
        <topology evidence="1">Multi-pass membrane protein</topology>
    </subcellularLocation>
</comment>
<dbReference type="InterPro" id="IPR010920">
    <property type="entry name" value="LSM_dom_sf"/>
</dbReference>
<dbReference type="SUPFAM" id="SSF50182">
    <property type="entry name" value="Sm-like ribonucleoproteins"/>
    <property type="match status" value="1"/>
</dbReference>
<dbReference type="Pfam" id="PF21082">
    <property type="entry name" value="MS_channel_3rd"/>
    <property type="match status" value="1"/>
</dbReference>
<dbReference type="InterPro" id="IPR011014">
    <property type="entry name" value="MscS_channel_TM-2"/>
</dbReference>
<dbReference type="GO" id="GO:0008381">
    <property type="term" value="F:mechanosensitive monoatomic ion channel activity"/>
    <property type="evidence" value="ECO:0007669"/>
    <property type="project" value="UniProtKB-ARBA"/>
</dbReference>
<evidence type="ECO:0000256" key="4">
    <source>
        <dbReference type="ARBA" id="ARBA00022692"/>
    </source>
</evidence>
<dbReference type="InterPro" id="IPR011066">
    <property type="entry name" value="MscS_channel_C_sf"/>
</dbReference>
<feature type="transmembrane region" description="Helical" evidence="7">
    <location>
        <begin position="58"/>
        <end position="79"/>
    </location>
</feature>
<dbReference type="InterPro" id="IPR049278">
    <property type="entry name" value="MS_channel_C"/>
</dbReference>
<dbReference type="PANTHER" id="PTHR30347:SF1">
    <property type="entry name" value="MECHANOSENSITIVE CHANNEL MSCK"/>
    <property type="match status" value="1"/>
</dbReference>
<reference evidence="10" key="1">
    <citation type="submission" date="2022-08" db="EMBL/GenBank/DDBJ databases">
        <title>Genomic Encyclopedia of Type Strains, Phase III (KMG-III): the genomes of soil and plant-associated and newly described type strains.</title>
        <authorList>
            <person name="Whitman W."/>
        </authorList>
    </citation>
    <scope>NUCLEOTIDE SEQUENCE</scope>
    <source>
        <strain evidence="10">HMT 1</strain>
    </source>
</reference>
<dbReference type="EMBL" id="JANUCT010000005">
    <property type="protein sequence ID" value="MCS3902840.1"/>
    <property type="molecule type" value="Genomic_DNA"/>
</dbReference>
<dbReference type="Proteomes" id="UP001204445">
    <property type="component" value="Unassembled WGS sequence"/>
</dbReference>
<keyword evidence="4 7" id="KW-0812">Transmembrane</keyword>